<dbReference type="InterPro" id="IPR016187">
    <property type="entry name" value="CTDL_fold"/>
</dbReference>
<keyword evidence="1" id="KW-1015">Disulfide bond</keyword>
<keyword evidence="5" id="KW-1185">Reference proteome</keyword>
<dbReference type="CDD" id="cd00037">
    <property type="entry name" value="CLECT"/>
    <property type="match status" value="1"/>
</dbReference>
<dbReference type="PRINTS" id="PR01504">
    <property type="entry name" value="PNCREATITSAP"/>
</dbReference>
<evidence type="ECO:0000259" key="3">
    <source>
        <dbReference type="PROSITE" id="PS50041"/>
    </source>
</evidence>
<dbReference type="PROSITE" id="PS50041">
    <property type="entry name" value="C_TYPE_LECTIN_2"/>
    <property type="match status" value="2"/>
</dbReference>
<feature type="transmembrane region" description="Helical" evidence="2">
    <location>
        <begin position="36"/>
        <end position="53"/>
    </location>
</feature>
<keyword evidence="2" id="KW-0472">Membrane</keyword>
<dbReference type="PROSITE" id="PS00615">
    <property type="entry name" value="C_TYPE_LECTIN_1"/>
    <property type="match status" value="1"/>
</dbReference>
<proteinExistence type="predicted"/>
<organism evidence="4 5">
    <name type="scientific">Mugilogobius chulae</name>
    <name type="common">yellowstripe goby</name>
    <dbReference type="NCBI Taxonomy" id="88201"/>
    <lineage>
        <taxon>Eukaryota</taxon>
        <taxon>Metazoa</taxon>
        <taxon>Chordata</taxon>
        <taxon>Craniata</taxon>
        <taxon>Vertebrata</taxon>
        <taxon>Euteleostomi</taxon>
        <taxon>Actinopterygii</taxon>
        <taxon>Neopterygii</taxon>
        <taxon>Teleostei</taxon>
        <taxon>Neoteleostei</taxon>
        <taxon>Acanthomorphata</taxon>
        <taxon>Gobiaria</taxon>
        <taxon>Gobiiformes</taxon>
        <taxon>Gobioidei</taxon>
        <taxon>Gobiidae</taxon>
        <taxon>Gobionellinae</taxon>
        <taxon>Mugilogobius</taxon>
    </lineage>
</organism>
<dbReference type="Proteomes" id="UP001460270">
    <property type="component" value="Unassembled WGS sequence"/>
</dbReference>
<comment type="caution">
    <text evidence="4">The sequence shown here is derived from an EMBL/GenBank/DDBJ whole genome shotgun (WGS) entry which is preliminary data.</text>
</comment>
<gene>
    <name evidence="4" type="ORF">WMY93_019537</name>
</gene>
<dbReference type="InterPro" id="IPR050111">
    <property type="entry name" value="C-type_lectin/snaclec_domain"/>
</dbReference>
<sequence length="200" mass="22700">MWSDGSAVDFVYWGIGQPDNHAGEEDCVHFNTTNTMQLYVVSLVLLGVSLGLASPSGLTEMRLERGGCPMFWYSFNHRCYKYVASYMTWADAELYCLSQDANLVSIYSLDEHNFVKALIRNFDHKEGRTWIGLSDLHKERAWMWSDGYPVGFTLWNNGEPNNAGGKEHCVEVNWDAQKNWNDRPCSESVASVCATRKPVP</sequence>
<name>A0AAW0NRP5_9GOBI</name>
<dbReference type="AlphaFoldDB" id="A0AAW0NRP5"/>
<protein>
    <recommendedName>
        <fullName evidence="3">C-type lectin domain-containing protein</fullName>
    </recommendedName>
</protein>
<feature type="domain" description="C-type lectin" evidence="3">
    <location>
        <begin position="75"/>
        <end position="194"/>
    </location>
</feature>
<dbReference type="InterPro" id="IPR001304">
    <property type="entry name" value="C-type_lectin-like"/>
</dbReference>
<evidence type="ECO:0000256" key="2">
    <source>
        <dbReference type="SAM" id="Phobius"/>
    </source>
</evidence>
<evidence type="ECO:0000313" key="4">
    <source>
        <dbReference type="EMBL" id="KAK7898684.1"/>
    </source>
</evidence>
<reference evidence="5" key="1">
    <citation type="submission" date="2024-04" db="EMBL/GenBank/DDBJ databases">
        <title>Salinicola lusitanus LLJ914,a marine bacterium isolated from the Okinawa Trough.</title>
        <authorList>
            <person name="Li J."/>
        </authorList>
    </citation>
    <scope>NUCLEOTIDE SEQUENCE [LARGE SCALE GENOMIC DNA]</scope>
</reference>
<evidence type="ECO:0000313" key="5">
    <source>
        <dbReference type="Proteomes" id="UP001460270"/>
    </source>
</evidence>
<dbReference type="SMART" id="SM00034">
    <property type="entry name" value="CLECT"/>
    <property type="match status" value="1"/>
</dbReference>
<dbReference type="PANTHER" id="PTHR22803">
    <property type="entry name" value="MANNOSE, PHOSPHOLIPASE, LECTIN RECEPTOR RELATED"/>
    <property type="match status" value="1"/>
</dbReference>
<dbReference type="InterPro" id="IPR016186">
    <property type="entry name" value="C-type_lectin-like/link_sf"/>
</dbReference>
<keyword evidence="2" id="KW-1133">Transmembrane helix</keyword>
<evidence type="ECO:0000256" key="1">
    <source>
        <dbReference type="ARBA" id="ARBA00023157"/>
    </source>
</evidence>
<dbReference type="Gene3D" id="3.10.100.10">
    <property type="entry name" value="Mannose-Binding Protein A, subunit A"/>
    <property type="match status" value="2"/>
</dbReference>
<dbReference type="Pfam" id="PF00059">
    <property type="entry name" value="Lectin_C"/>
    <property type="match status" value="1"/>
</dbReference>
<dbReference type="SUPFAM" id="SSF56436">
    <property type="entry name" value="C-type lectin-like"/>
    <property type="match status" value="2"/>
</dbReference>
<keyword evidence="2" id="KW-0812">Transmembrane</keyword>
<accession>A0AAW0NRP5</accession>
<feature type="domain" description="C-type lectin" evidence="3">
    <location>
        <begin position="1"/>
        <end position="32"/>
    </location>
</feature>
<dbReference type="EMBL" id="JBBPFD010000014">
    <property type="protein sequence ID" value="KAK7898684.1"/>
    <property type="molecule type" value="Genomic_DNA"/>
</dbReference>
<dbReference type="InterPro" id="IPR018378">
    <property type="entry name" value="C-type_lectin_CS"/>
</dbReference>